<organism evidence="2 3">
    <name type="scientific">Rotaria sordida</name>
    <dbReference type="NCBI Taxonomy" id="392033"/>
    <lineage>
        <taxon>Eukaryota</taxon>
        <taxon>Metazoa</taxon>
        <taxon>Spiralia</taxon>
        <taxon>Gnathifera</taxon>
        <taxon>Rotifera</taxon>
        <taxon>Eurotatoria</taxon>
        <taxon>Bdelloidea</taxon>
        <taxon>Philodinida</taxon>
        <taxon>Philodinidae</taxon>
        <taxon>Rotaria</taxon>
    </lineage>
</organism>
<protein>
    <submittedName>
        <fullName evidence="2">Uncharacterized protein</fullName>
    </submittedName>
</protein>
<evidence type="ECO:0000256" key="1">
    <source>
        <dbReference type="SAM" id="Phobius"/>
    </source>
</evidence>
<proteinExistence type="predicted"/>
<keyword evidence="1" id="KW-0472">Membrane</keyword>
<dbReference type="Proteomes" id="UP000663889">
    <property type="component" value="Unassembled WGS sequence"/>
</dbReference>
<sequence>MYAPRAKFERIYVISPIKIVVIFLICLHCLCLFIAFLTSFWIKTNDGYYGPLFRCEKYFDSNNNLIISIKTICHLNGFVYDIRIFSITLTAILIILSIILAFISILIGSLSFVKNSLTIRYRYWLYTIILLLFICIIDWFILILIPLNYHQQIYHLQWAYVIHCLATLFISLSLIAAILLHNTDDIQYIEGIDVSTNEK</sequence>
<dbReference type="EMBL" id="CAJNOU010003263">
    <property type="protein sequence ID" value="CAF1380631.1"/>
    <property type="molecule type" value="Genomic_DNA"/>
</dbReference>
<reference evidence="2" key="1">
    <citation type="submission" date="2021-02" db="EMBL/GenBank/DDBJ databases">
        <authorList>
            <person name="Nowell W R."/>
        </authorList>
    </citation>
    <scope>NUCLEOTIDE SEQUENCE</scope>
</reference>
<gene>
    <name evidence="2" type="ORF">SEV965_LOCUS30396</name>
</gene>
<keyword evidence="1" id="KW-1133">Transmembrane helix</keyword>
<feature type="transmembrane region" description="Helical" evidence="1">
    <location>
        <begin position="157"/>
        <end position="180"/>
    </location>
</feature>
<feature type="transmembrane region" description="Helical" evidence="1">
    <location>
        <begin position="84"/>
        <end position="111"/>
    </location>
</feature>
<dbReference type="AlphaFoldDB" id="A0A815JKF9"/>
<comment type="caution">
    <text evidence="2">The sequence shown here is derived from an EMBL/GenBank/DDBJ whole genome shotgun (WGS) entry which is preliminary data.</text>
</comment>
<evidence type="ECO:0000313" key="2">
    <source>
        <dbReference type="EMBL" id="CAF1380631.1"/>
    </source>
</evidence>
<evidence type="ECO:0000313" key="3">
    <source>
        <dbReference type="Proteomes" id="UP000663889"/>
    </source>
</evidence>
<name>A0A815JKF9_9BILA</name>
<accession>A0A815JKF9</accession>
<keyword evidence="1" id="KW-0812">Transmembrane</keyword>
<feature type="transmembrane region" description="Helical" evidence="1">
    <location>
        <begin position="123"/>
        <end position="145"/>
    </location>
</feature>
<feature type="transmembrane region" description="Helical" evidence="1">
    <location>
        <begin position="20"/>
        <end position="42"/>
    </location>
</feature>